<keyword evidence="2" id="KW-1185">Reference proteome</keyword>
<protein>
    <submittedName>
        <fullName evidence="1">Uncharacterized protein</fullName>
    </submittedName>
</protein>
<dbReference type="RefSeq" id="WP_163178137.1">
    <property type="nucleotide sequence ID" value="NZ_JAAIWM010000001.1"/>
</dbReference>
<proteinExistence type="predicted"/>
<dbReference type="EMBL" id="JAAIWM010000001">
    <property type="protein sequence ID" value="NEY71025.1"/>
    <property type="molecule type" value="Genomic_DNA"/>
</dbReference>
<name>A0A6M0Q3Q8_9BACI</name>
<dbReference type="PROSITE" id="PS51257">
    <property type="entry name" value="PROKAR_LIPOPROTEIN"/>
    <property type="match status" value="1"/>
</dbReference>
<dbReference type="Proteomes" id="UP000481043">
    <property type="component" value="Unassembled WGS sequence"/>
</dbReference>
<dbReference type="AlphaFoldDB" id="A0A6M0Q3Q8"/>
<evidence type="ECO:0000313" key="1">
    <source>
        <dbReference type="EMBL" id="NEY71025.1"/>
    </source>
</evidence>
<gene>
    <name evidence="1" type="ORF">G4D63_04630</name>
</gene>
<accession>A0A6M0Q3Q8</accession>
<reference evidence="1 2" key="1">
    <citation type="submission" date="2020-02" db="EMBL/GenBank/DDBJ databases">
        <title>Bacillus aquiflavi sp. nov., isolated from yellow water of strong flavor Chinese baijiu in Yibin region of China.</title>
        <authorList>
            <person name="Xie J."/>
        </authorList>
    </citation>
    <scope>NUCLEOTIDE SEQUENCE [LARGE SCALE GENOMIC DNA]</scope>
    <source>
        <strain evidence="1 2">SA4</strain>
    </source>
</reference>
<sequence length="193" mass="22266">MKNSFKIISSCNVIFLLLLLMLTSACSIIEEKDIQFIRQNLDAYHTETIPYKEEITFTLPTEKILNGIVEPIKITSIHDTDVFVIETYEKENPFTKNKEIDIIIGFDSHVNSKNGTVLSHFRLNDDGTYTTGDVFHRVFDENGELGNFGRGSGDHEGRFEQFVSFTFEQEELKKSRELTFEISGLYQLNYTEK</sequence>
<organism evidence="1 2">
    <name type="scientific">Bacillus mesophilus</name>
    <dbReference type="NCBI Taxonomy" id="1808955"/>
    <lineage>
        <taxon>Bacteria</taxon>
        <taxon>Bacillati</taxon>
        <taxon>Bacillota</taxon>
        <taxon>Bacilli</taxon>
        <taxon>Bacillales</taxon>
        <taxon>Bacillaceae</taxon>
        <taxon>Bacillus</taxon>
    </lineage>
</organism>
<comment type="caution">
    <text evidence="1">The sequence shown here is derived from an EMBL/GenBank/DDBJ whole genome shotgun (WGS) entry which is preliminary data.</text>
</comment>
<evidence type="ECO:0000313" key="2">
    <source>
        <dbReference type="Proteomes" id="UP000481043"/>
    </source>
</evidence>